<dbReference type="Pfam" id="PF20149">
    <property type="entry name" value="DUF6532"/>
    <property type="match status" value="1"/>
</dbReference>
<feature type="compositionally biased region" description="Basic and acidic residues" evidence="1">
    <location>
        <begin position="32"/>
        <end position="58"/>
    </location>
</feature>
<protein>
    <recommendedName>
        <fullName evidence="2">DUF6532 domain-containing protein</fullName>
    </recommendedName>
</protein>
<organism evidence="3 4">
    <name type="scientific">Mycena alexandri</name>
    <dbReference type="NCBI Taxonomy" id="1745969"/>
    <lineage>
        <taxon>Eukaryota</taxon>
        <taxon>Fungi</taxon>
        <taxon>Dikarya</taxon>
        <taxon>Basidiomycota</taxon>
        <taxon>Agaricomycotina</taxon>
        <taxon>Agaricomycetes</taxon>
        <taxon>Agaricomycetidae</taxon>
        <taxon>Agaricales</taxon>
        <taxon>Marasmiineae</taxon>
        <taxon>Mycenaceae</taxon>
        <taxon>Mycena</taxon>
    </lineage>
</organism>
<dbReference type="AlphaFoldDB" id="A0AAD6SP14"/>
<name>A0AAD6SP14_9AGAR</name>
<evidence type="ECO:0000313" key="4">
    <source>
        <dbReference type="Proteomes" id="UP001218188"/>
    </source>
</evidence>
<dbReference type="EMBL" id="JARJCM010000103">
    <property type="protein sequence ID" value="KAJ7029202.1"/>
    <property type="molecule type" value="Genomic_DNA"/>
</dbReference>
<accession>A0AAD6SP14</accession>
<dbReference type="InterPro" id="IPR045341">
    <property type="entry name" value="DUF6532"/>
</dbReference>
<reference evidence="3" key="1">
    <citation type="submission" date="2023-03" db="EMBL/GenBank/DDBJ databases">
        <title>Massive genome expansion in bonnet fungi (Mycena s.s.) driven by repeated elements and novel gene families across ecological guilds.</title>
        <authorList>
            <consortium name="Lawrence Berkeley National Laboratory"/>
            <person name="Harder C.B."/>
            <person name="Miyauchi S."/>
            <person name="Viragh M."/>
            <person name="Kuo A."/>
            <person name="Thoen E."/>
            <person name="Andreopoulos B."/>
            <person name="Lu D."/>
            <person name="Skrede I."/>
            <person name="Drula E."/>
            <person name="Henrissat B."/>
            <person name="Morin E."/>
            <person name="Kohler A."/>
            <person name="Barry K."/>
            <person name="LaButti K."/>
            <person name="Morin E."/>
            <person name="Salamov A."/>
            <person name="Lipzen A."/>
            <person name="Mereny Z."/>
            <person name="Hegedus B."/>
            <person name="Baldrian P."/>
            <person name="Stursova M."/>
            <person name="Weitz H."/>
            <person name="Taylor A."/>
            <person name="Grigoriev I.V."/>
            <person name="Nagy L.G."/>
            <person name="Martin F."/>
            <person name="Kauserud H."/>
        </authorList>
    </citation>
    <scope>NUCLEOTIDE SEQUENCE</scope>
    <source>
        <strain evidence="3">CBHHK200</strain>
    </source>
</reference>
<feature type="compositionally biased region" description="Polar residues" evidence="1">
    <location>
        <begin position="238"/>
        <end position="247"/>
    </location>
</feature>
<comment type="caution">
    <text evidence="3">The sequence shown here is derived from an EMBL/GenBank/DDBJ whole genome shotgun (WGS) entry which is preliminary data.</text>
</comment>
<sequence length="584" mass="64986">MSRIDYSDARFKANDPPGSHGRGYREPAFTAGRREHDERRKKDQEAGKKRVQTRDRNKAQQANAGNPQPPSHHVAVAPQPAASGSHHPPETPRPMAPLPRVGPSQAPTPQRAPLQPVSLNTTPAYPSLNQLPSSPALYFPTPPSTQVQPPDSGLEWFAMLSDTDKAALINSLSAGVAGAGALSNNDQALPHLQTFDDNHNGNNSLLDDEEHEGWGPQPANGWGQTPDDGPADRDEQSGAVSSLQINMRTIEPSYPRARKRKRATDEDKDSSEEEDDDGEEPSAPPKKKKSRSIADLPEEHQKICDAAFDYLKIELTLRTPFPASVGRGRTVRAHSDKFTELLLTAFTDAAFELELEDLKPTKADLALIRSRVPQFRSGLKAMAREFVPGAYHLVDILTLHNPTQANINAQLEKNRHRVNGLLGTFIYTDPDEITPETMFGHEIFQHVFTAYFFGDGDKNRAFYFEGKGEVPLVTIALLVVAVLCAIEEWSTGRRQTKKEAKKFSHKNYFKTYEETLAGLKKWYRHCETRVEEGRDTTNAATDLQERLLRVARTVSRKPEDEAEQEGGRDMFSMDAMFARQSSVV</sequence>
<feature type="compositionally biased region" description="Basic and acidic residues" evidence="1">
    <location>
        <begin position="1"/>
        <end position="13"/>
    </location>
</feature>
<keyword evidence="4" id="KW-1185">Reference proteome</keyword>
<evidence type="ECO:0000256" key="1">
    <source>
        <dbReference type="SAM" id="MobiDB-lite"/>
    </source>
</evidence>
<feature type="domain" description="DUF6532" evidence="2">
    <location>
        <begin position="309"/>
        <end position="522"/>
    </location>
</feature>
<evidence type="ECO:0000313" key="3">
    <source>
        <dbReference type="EMBL" id="KAJ7029202.1"/>
    </source>
</evidence>
<feature type="region of interest" description="Disordered" evidence="1">
    <location>
        <begin position="191"/>
        <end position="294"/>
    </location>
</feature>
<gene>
    <name evidence="3" type="ORF">C8F04DRAFT_1265078</name>
</gene>
<evidence type="ECO:0000259" key="2">
    <source>
        <dbReference type="Pfam" id="PF20149"/>
    </source>
</evidence>
<proteinExistence type="predicted"/>
<dbReference type="Proteomes" id="UP001218188">
    <property type="component" value="Unassembled WGS sequence"/>
</dbReference>
<feature type="region of interest" description="Disordered" evidence="1">
    <location>
        <begin position="1"/>
        <end position="128"/>
    </location>
</feature>
<feature type="compositionally biased region" description="Polar residues" evidence="1">
    <location>
        <begin position="117"/>
        <end position="128"/>
    </location>
</feature>
<feature type="compositionally biased region" description="Acidic residues" evidence="1">
    <location>
        <begin position="266"/>
        <end position="280"/>
    </location>
</feature>